<accession>A0AA40GA48</accession>
<reference evidence="2" key="1">
    <citation type="submission" date="2021-10" db="EMBL/GenBank/DDBJ databases">
        <title>Melipona bicolor Genome sequencing and assembly.</title>
        <authorList>
            <person name="Araujo N.S."/>
            <person name="Arias M.C."/>
        </authorList>
    </citation>
    <scope>NUCLEOTIDE SEQUENCE</scope>
    <source>
        <strain evidence="2">USP_2M_L1-L4_2017</strain>
        <tissue evidence="2">Whole body</tissue>
    </source>
</reference>
<feature type="region of interest" description="Disordered" evidence="1">
    <location>
        <begin position="1"/>
        <end position="31"/>
    </location>
</feature>
<evidence type="ECO:0000313" key="2">
    <source>
        <dbReference type="EMBL" id="KAK1133950.1"/>
    </source>
</evidence>
<keyword evidence="3" id="KW-1185">Reference proteome</keyword>
<proteinExistence type="predicted"/>
<gene>
    <name evidence="2" type="ORF">K0M31_011736</name>
</gene>
<name>A0AA40GA48_9HYME</name>
<comment type="caution">
    <text evidence="2">The sequence shown here is derived from an EMBL/GenBank/DDBJ whole genome shotgun (WGS) entry which is preliminary data.</text>
</comment>
<organism evidence="2 3">
    <name type="scientific">Melipona bicolor</name>
    <dbReference type="NCBI Taxonomy" id="60889"/>
    <lineage>
        <taxon>Eukaryota</taxon>
        <taxon>Metazoa</taxon>
        <taxon>Ecdysozoa</taxon>
        <taxon>Arthropoda</taxon>
        <taxon>Hexapoda</taxon>
        <taxon>Insecta</taxon>
        <taxon>Pterygota</taxon>
        <taxon>Neoptera</taxon>
        <taxon>Endopterygota</taxon>
        <taxon>Hymenoptera</taxon>
        <taxon>Apocrita</taxon>
        <taxon>Aculeata</taxon>
        <taxon>Apoidea</taxon>
        <taxon>Anthophila</taxon>
        <taxon>Apidae</taxon>
        <taxon>Melipona</taxon>
    </lineage>
</organism>
<dbReference type="AlphaFoldDB" id="A0AA40GA48"/>
<protein>
    <submittedName>
        <fullName evidence="2">Uncharacterized protein</fullName>
    </submittedName>
</protein>
<dbReference type="EMBL" id="JAHYIQ010000003">
    <property type="protein sequence ID" value="KAK1133950.1"/>
    <property type="molecule type" value="Genomic_DNA"/>
</dbReference>
<feature type="compositionally biased region" description="Basic and acidic residues" evidence="1">
    <location>
        <begin position="1"/>
        <end position="13"/>
    </location>
</feature>
<dbReference type="Proteomes" id="UP001177670">
    <property type="component" value="Unassembled WGS sequence"/>
</dbReference>
<evidence type="ECO:0000256" key="1">
    <source>
        <dbReference type="SAM" id="MobiDB-lite"/>
    </source>
</evidence>
<evidence type="ECO:0000313" key="3">
    <source>
        <dbReference type="Proteomes" id="UP001177670"/>
    </source>
</evidence>
<sequence>MKESLKVAAESRTRFSRRSAENPGNYEFEGDHEVQVLTFEEEERRSHTSSDFDEARLVPFSVGGTRIPRRRLCVTTDILVRRSTKRGRTSQTMLVLLVYENDPLSGPSCTVRRPRREKRIQSSRRNLEKYNGVALQENKFTPRVFINKGIAIVDRP</sequence>